<accession>A0ABY9HAC4</accession>
<dbReference type="EMBL" id="CP132191">
    <property type="protein sequence ID" value="WLP85201.1"/>
    <property type="molecule type" value="Genomic_DNA"/>
</dbReference>
<protein>
    <submittedName>
        <fullName evidence="1">Uncharacterized protein</fullName>
    </submittedName>
</protein>
<dbReference type="RefSeq" id="WP_305937638.1">
    <property type="nucleotide sequence ID" value="NZ_CP132191.1"/>
</dbReference>
<gene>
    <name evidence="1" type="ORF">Q8852_02665</name>
</gene>
<dbReference type="Proteomes" id="UP001237011">
    <property type="component" value="Chromosome"/>
</dbReference>
<name>A0ABY9HAC4_9MOLU</name>
<proteinExistence type="predicted"/>
<organism evidence="1 2">
    <name type="scientific">Mycoplasma seminis</name>
    <dbReference type="NCBI Taxonomy" id="512749"/>
    <lineage>
        <taxon>Bacteria</taxon>
        <taxon>Bacillati</taxon>
        <taxon>Mycoplasmatota</taxon>
        <taxon>Mollicutes</taxon>
        <taxon>Mycoplasmataceae</taxon>
        <taxon>Mycoplasma</taxon>
    </lineage>
</organism>
<reference evidence="1" key="1">
    <citation type="submission" date="2023-08" db="EMBL/GenBank/DDBJ databases">
        <title>Complete genome sequence of Mycoplasma seminis 2200.</title>
        <authorList>
            <person name="Spergser J."/>
        </authorList>
    </citation>
    <scope>NUCLEOTIDE SEQUENCE [LARGE SCALE GENOMIC DNA]</scope>
    <source>
        <strain evidence="1">2200</strain>
    </source>
</reference>
<evidence type="ECO:0000313" key="2">
    <source>
        <dbReference type="Proteomes" id="UP001237011"/>
    </source>
</evidence>
<sequence>MKLKIDIKTNKQLTNFERKRKTNFEIISSNLDKPTKTFAIMTGLNERSVIRYKKRFLSALKNKNLELVISHKNKSNGRQKVISWLRNFANLQKLFKNLWNDNKCRKNY</sequence>
<keyword evidence="2" id="KW-1185">Reference proteome</keyword>
<evidence type="ECO:0000313" key="1">
    <source>
        <dbReference type="EMBL" id="WLP85201.1"/>
    </source>
</evidence>